<dbReference type="InterPro" id="IPR050243">
    <property type="entry name" value="PHP_phosphatase"/>
</dbReference>
<dbReference type="PANTHER" id="PTHR36928:SF1">
    <property type="entry name" value="PHOSPHATASE YCDX-RELATED"/>
    <property type="match status" value="1"/>
</dbReference>
<dbReference type="SUPFAM" id="SSF89550">
    <property type="entry name" value="PHP domain-like"/>
    <property type="match status" value="1"/>
</dbReference>
<dbReference type="STRING" id="28234.SAMN04488588_1730"/>
<dbReference type="InterPro" id="IPR003141">
    <property type="entry name" value="Pol/His_phosphatase_N"/>
</dbReference>
<evidence type="ECO:0000313" key="3">
    <source>
        <dbReference type="EMBL" id="TGG87905.1"/>
    </source>
</evidence>
<accession>A0A1G6P5J2</accession>
<dbReference type="OrthoDB" id="9808747at2"/>
<name>A0A1G6P5J2_9BACT</name>
<dbReference type="InterPro" id="IPR016195">
    <property type="entry name" value="Pol/histidinol_Pase-like"/>
</dbReference>
<dbReference type="Proteomes" id="UP000297288">
    <property type="component" value="Unassembled WGS sequence"/>
</dbReference>
<gene>
    <name evidence="3" type="ORF">E4650_06075</name>
    <name evidence="2" type="ORF">SAMN04488588_1730</name>
</gene>
<dbReference type="EMBL" id="SRME01000003">
    <property type="protein sequence ID" value="TGG87905.1"/>
    <property type="molecule type" value="Genomic_DNA"/>
</dbReference>
<evidence type="ECO:0000313" key="5">
    <source>
        <dbReference type="Proteomes" id="UP000297288"/>
    </source>
</evidence>
<dbReference type="GO" id="GO:0042578">
    <property type="term" value="F:phosphoric ester hydrolase activity"/>
    <property type="evidence" value="ECO:0007669"/>
    <property type="project" value="TreeGrafter"/>
</dbReference>
<dbReference type="GO" id="GO:0008270">
    <property type="term" value="F:zinc ion binding"/>
    <property type="evidence" value="ECO:0007669"/>
    <property type="project" value="TreeGrafter"/>
</dbReference>
<dbReference type="Pfam" id="PF02811">
    <property type="entry name" value="PHP"/>
    <property type="match status" value="1"/>
</dbReference>
<dbReference type="Proteomes" id="UP000199322">
    <property type="component" value="Unassembled WGS sequence"/>
</dbReference>
<sequence>MKKRYDFHTHTLLSDGVLLLSEQLSWAKKKNYGAIGITDHADASNIEEILNKLQLFIEKEELYYDIQIVPGVELTHCPPKSINNLAREAKQKGAKIVIVHGETIVEPVPEGTNKAAIESEYVDILAHPGLIEKELVELAAKNGTYLEISTRRGHSLTNGYVAKLSLEKGAKLLVNSDVHTPDNFLDFEEAKTIALGAGIPEDKIEEIMQGNPIDLLNKIG</sequence>
<keyword evidence="4" id="KW-1185">Reference proteome</keyword>
<evidence type="ECO:0000313" key="2">
    <source>
        <dbReference type="EMBL" id="SDC75359.1"/>
    </source>
</evidence>
<dbReference type="InterPro" id="IPR004013">
    <property type="entry name" value="PHP_dom"/>
</dbReference>
<organism evidence="2 4">
    <name type="scientific">Geotoga petraea</name>
    <dbReference type="NCBI Taxonomy" id="28234"/>
    <lineage>
        <taxon>Bacteria</taxon>
        <taxon>Thermotogati</taxon>
        <taxon>Thermotogota</taxon>
        <taxon>Thermotogae</taxon>
        <taxon>Petrotogales</taxon>
        <taxon>Petrotogaceae</taxon>
        <taxon>Geotoga</taxon>
    </lineage>
</organism>
<feature type="domain" description="Polymerase/histidinol phosphatase N-terminal" evidence="1">
    <location>
        <begin position="5"/>
        <end position="78"/>
    </location>
</feature>
<dbReference type="EMBL" id="FMYV01000007">
    <property type="protein sequence ID" value="SDC75359.1"/>
    <property type="molecule type" value="Genomic_DNA"/>
</dbReference>
<evidence type="ECO:0000259" key="1">
    <source>
        <dbReference type="SMART" id="SM00481"/>
    </source>
</evidence>
<evidence type="ECO:0000313" key="4">
    <source>
        <dbReference type="Proteomes" id="UP000199322"/>
    </source>
</evidence>
<protein>
    <submittedName>
        <fullName evidence="2">Histidinol phosphatase</fullName>
    </submittedName>
    <submittedName>
        <fullName evidence="3">Histidinol phosphate phosphatase domain-containing protein</fullName>
    </submittedName>
</protein>
<dbReference type="AlphaFoldDB" id="A0A1G6P5J2"/>
<dbReference type="PANTHER" id="PTHR36928">
    <property type="entry name" value="PHOSPHATASE YCDX-RELATED"/>
    <property type="match status" value="1"/>
</dbReference>
<dbReference type="Gene3D" id="3.20.20.140">
    <property type="entry name" value="Metal-dependent hydrolases"/>
    <property type="match status" value="1"/>
</dbReference>
<dbReference type="NCBIfam" id="NF004981">
    <property type="entry name" value="PRK06361.1"/>
    <property type="match status" value="1"/>
</dbReference>
<dbReference type="RefSeq" id="WP_091404865.1">
    <property type="nucleotide sequence ID" value="NZ_FMYV01000007.1"/>
</dbReference>
<proteinExistence type="predicted"/>
<dbReference type="GO" id="GO:0005829">
    <property type="term" value="C:cytosol"/>
    <property type="evidence" value="ECO:0007669"/>
    <property type="project" value="TreeGrafter"/>
</dbReference>
<reference evidence="3 5" key="2">
    <citation type="submission" date="2019-04" db="EMBL/GenBank/DDBJ databases">
        <title>Draft genome sequence data and analysis of a Fermenting Bacterium, Geotoga petraea strain HO-Geo1, isolated from heavy-oil petroleum reservoir in Russia.</title>
        <authorList>
            <person name="Grouzdev D.S."/>
            <person name="Semenova E.M."/>
            <person name="Sokolova D.S."/>
            <person name="Tourova T.P."/>
            <person name="Poltaraus A.B."/>
            <person name="Nazina T.N."/>
        </authorList>
    </citation>
    <scope>NUCLEOTIDE SEQUENCE [LARGE SCALE GENOMIC DNA]</scope>
    <source>
        <strain evidence="3 5">HO-Geo1</strain>
    </source>
</reference>
<dbReference type="SMART" id="SM00481">
    <property type="entry name" value="POLIIIAc"/>
    <property type="match status" value="1"/>
</dbReference>
<reference evidence="2 4" key="1">
    <citation type="submission" date="2016-10" db="EMBL/GenBank/DDBJ databases">
        <authorList>
            <person name="de Groot N.N."/>
        </authorList>
    </citation>
    <scope>NUCLEOTIDE SEQUENCE [LARGE SCALE GENOMIC DNA]</scope>
    <source>
        <strain evidence="2 4">WG14</strain>
    </source>
</reference>
<dbReference type="CDD" id="cd07432">
    <property type="entry name" value="PHP_HisPPase"/>
    <property type="match status" value="1"/>
</dbReference>